<evidence type="ECO:0000256" key="1">
    <source>
        <dbReference type="ARBA" id="ARBA00004141"/>
    </source>
</evidence>
<dbReference type="PANTHER" id="PTHR43562">
    <property type="entry name" value="NAPA-TYPE SODIUM/HYDROGEN ANTIPORTER"/>
    <property type="match status" value="1"/>
</dbReference>
<feature type="transmembrane region" description="Helical" evidence="9">
    <location>
        <begin position="269"/>
        <end position="292"/>
    </location>
</feature>
<accession>A0ABS5XT32</accession>
<evidence type="ECO:0000256" key="7">
    <source>
        <dbReference type="ARBA" id="ARBA00023065"/>
    </source>
</evidence>
<dbReference type="EMBL" id="JAFLHG010000004">
    <property type="protein sequence ID" value="MBT8797674.1"/>
    <property type="molecule type" value="Genomic_DNA"/>
</dbReference>
<evidence type="ECO:0000256" key="9">
    <source>
        <dbReference type="SAM" id="Phobius"/>
    </source>
</evidence>
<comment type="similarity">
    <text evidence="2">Belongs to the monovalent cation:proton antiporter 2 (CPA2) transporter (TC 2.A.37) family.</text>
</comment>
<feature type="transmembrane region" description="Helical" evidence="9">
    <location>
        <begin position="331"/>
        <end position="352"/>
    </location>
</feature>
<name>A0ABS5XT32_9MICO</name>
<evidence type="ECO:0000256" key="5">
    <source>
        <dbReference type="ARBA" id="ARBA00022692"/>
    </source>
</evidence>
<feature type="transmembrane region" description="Helical" evidence="9">
    <location>
        <begin position="64"/>
        <end position="82"/>
    </location>
</feature>
<sequence>MDDLDSAIVLIPLLAVLAPLAARAIGPWLRVPIVVFELVLGILVGPSVLGWTGPSHIVGLLSEFGLAMLFFVAGTEIEFAALRGRTGRRAIGGWFISIALGVAVGMLVAPGLGAIVIGIALASTALGTLLPILRDAGELRTPFGSAVGAVGAVGEFGPLIAISILLGSHRPGVATVVLAGFILIAAGAIWYAMKVPQGALHRFVNATLHTSGQFAVRVVMLILTGLVALSIALQLDMLLGAFAAGVLWRLLMRDADPADREAVESKVEALAFGFLVPLFFIYTGVTFDLAALLDDPRLLAMVPLALLVMLIVRGLPSMLAAPERASRRTKAAVTLLGATGLPIIVAVTAIGVDAGLISSGFRSVLVGAGMLSVLLFPLIGMSLRGDRVARPAEPAHDRA</sequence>
<comment type="caution">
    <text evidence="11">The sequence shown here is derived from an EMBL/GenBank/DDBJ whole genome shotgun (WGS) entry which is preliminary data.</text>
</comment>
<keyword evidence="7" id="KW-0406">Ion transport</keyword>
<dbReference type="Proteomes" id="UP000740605">
    <property type="component" value="Unassembled WGS sequence"/>
</dbReference>
<evidence type="ECO:0000256" key="6">
    <source>
        <dbReference type="ARBA" id="ARBA00022989"/>
    </source>
</evidence>
<evidence type="ECO:0000313" key="12">
    <source>
        <dbReference type="Proteomes" id="UP000740605"/>
    </source>
</evidence>
<feature type="transmembrane region" description="Helical" evidence="9">
    <location>
        <begin position="143"/>
        <end position="166"/>
    </location>
</feature>
<dbReference type="PANTHER" id="PTHR43562:SF1">
    <property type="entry name" value="NA(+)_H(+) ANTIPORTER YJBQ-RELATED"/>
    <property type="match status" value="1"/>
</dbReference>
<gene>
    <name evidence="11" type="ORF">J0P97_06265</name>
</gene>
<evidence type="ECO:0000313" key="11">
    <source>
        <dbReference type="EMBL" id="MBT8797674.1"/>
    </source>
</evidence>
<dbReference type="Pfam" id="PF00999">
    <property type="entry name" value="Na_H_Exchanger"/>
    <property type="match status" value="1"/>
</dbReference>
<keyword evidence="4" id="KW-0050">Antiport</keyword>
<feature type="transmembrane region" description="Helical" evidence="9">
    <location>
        <begin position="94"/>
        <end position="123"/>
    </location>
</feature>
<dbReference type="Gene3D" id="1.20.1530.20">
    <property type="match status" value="1"/>
</dbReference>
<feature type="transmembrane region" description="Helical" evidence="9">
    <location>
        <begin position="173"/>
        <end position="193"/>
    </location>
</feature>
<proteinExistence type="inferred from homology"/>
<keyword evidence="12" id="KW-1185">Reference proteome</keyword>
<feature type="transmembrane region" description="Helical" evidence="9">
    <location>
        <begin position="6"/>
        <end position="26"/>
    </location>
</feature>
<evidence type="ECO:0000256" key="4">
    <source>
        <dbReference type="ARBA" id="ARBA00022449"/>
    </source>
</evidence>
<dbReference type="InterPro" id="IPR006153">
    <property type="entry name" value="Cation/H_exchanger_TM"/>
</dbReference>
<dbReference type="InterPro" id="IPR038770">
    <property type="entry name" value="Na+/solute_symporter_sf"/>
</dbReference>
<feature type="transmembrane region" description="Helical" evidence="9">
    <location>
        <begin position="364"/>
        <end position="383"/>
    </location>
</feature>
<keyword evidence="3" id="KW-0813">Transport</keyword>
<comment type="subcellular location">
    <subcellularLocation>
        <location evidence="1">Membrane</location>
        <topology evidence="1">Multi-pass membrane protein</topology>
    </subcellularLocation>
</comment>
<feature type="domain" description="Cation/H+ exchanger transmembrane" evidence="10">
    <location>
        <begin position="15"/>
        <end position="378"/>
    </location>
</feature>
<organism evidence="11 12">
    <name type="scientific">Microbacterium flavum</name>
    <dbReference type="NCBI Taxonomy" id="415216"/>
    <lineage>
        <taxon>Bacteria</taxon>
        <taxon>Bacillati</taxon>
        <taxon>Actinomycetota</taxon>
        <taxon>Actinomycetes</taxon>
        <taxon>Micrococcales</taxon>
        <taxon>Microbacteriaceae</taxon>
        <taxon>Microbacterium</taxon>
    </lineage>
</organism>
<feature type="transmembrane region" description="Helical" evidence="9">
    <location>
        <begin position="298"/>
        <end position="319"/>
    </location>
</feature>
<keyword evidence="6 9" id="KW-1133">Transmembrane helix</keyword>
<feature type="transmembrane region" description="Helical" evidence="9">
    <location>
        <begin position="33"/>
        <end position="52"/>
    </location>
</feature>
<evidence type="ECO:0000259" key="10">
    <source>
        <dbReference type="Pfam" id="PF00999"/>
    </source>
</evidence>
<dbReference type="RefSeq" id="WP_215486906.1">
    <property type="nucleotide sequence ID" value="NZ_BAAAPJ010000002.1"/>
</dbReference>
<evidence type="ECO:0000256" key="3">
    <source>
        <dbReference type="ARBA" id="ARBA00022448"/>
    </source>
</evidence>
<feature type="transmembrane region" description="Helical" evidence="9">
    <location>
        <begin position="218"/>
        <end position="248"/>
    </location>
</feature>
<protein>
    <submittedName>
        <fullName evidence="11">Cation:proton antiporter</fullName>
    </submittedName>
</protein>
<reference evidence="11 12" key="1">
    <citation type="submission" date="2021-03" db="EMBL/GenBank/DDBJ databases">
        <title>Microbacterium pauli sp. nov., isolated from microfiltered milk.</title>
        <authorList>
            <person name="Bellassi P."/>
            <person name="Fontana A."/>
            <person name="Callegari M.L."/>
            <person name="Lorenzo M."/>
            <person name="Cappa F."/>
        </authorList>
    </citation>
    <scope>NUCLEOTIDE SEQUENCE [LARGE SCALE GENOMIC DNA]</scope>
    <source>
        <strain evidence="11 12">DSM 18909</strain>
    </source>
</reference>
<evidence type="ECO:0000256" key="8">
    <source>
        <dbReference type="ARBA" id="ARBA00023136"/>
    </source>
</evidence>
<keyword evidence="8 9" id="KW-0472">Membrane</keyword>
<keyword evidence="5 9" id="KW-0812">Transmembrane</keyword>
<evidence type="ECO:0000256" key="2">
    <source>
        <dbReference type="ARBA" id="ARBA00005551"/>
    </source>
</evidence>